<proteinExistence type="inferred from homology"/>
<dbReference type="FunFam" id="3.40.50.300:FF:001809">
    <property type="entry name" value="Si:ch1073-365p7.2"/>
    <property type="match status" value="3"/>
</dbReference>
<gene>
    <name evidence="7" type="primary">LOC115821622</name>
</gene>
<dbReference type="InterPro" id="IPR027417">
    <property type="entry name" value="P-loop_NTPase"/>
</dbReference>
<dbReference type="GO" id="GO:0005525">
    <property type="term" value="F:GTP binding"/>
    <property type="evidence" value="ECO:0007669"/>
    <property type="project" value="UniProtKB-KW"/>
</dbReference>
<keyword evidence="2" id="KW-0547">Nucleotide-binding</keyword>
<dbReference type="InParanoid" id="A0A6J2WBL5"/>
<keyword evidence="6" id="KW-1185">Reference proteome</keyword>
<dbReference type="Proteomes" id="UP000504632">
    <property type="component" value="Chromosome 9"/>
</dbReference>
<dbReference type="RefSeq" id="XP_030641287.1">
    <property type="nucleotide sequence ID" value="XM_030785427.1"/>
</dbReference>
<dbReference type="InterPro" id="IPR006703">
    <property type="entry name" value="G_AIG1"/>
</dbReference>
<organism evidence="6 7">
    <name type="scientific">Chanos chanos</name>
    <name type="common">Milkfish</name>
    <name type="synonym">Mugil chanos</name>
    <dbReference type="NCBI Taxonomy" id="29144"/>
    <lineage>
        <taxon>Eukaryota</taxon>
        <taxon>Metazoa</taxon>
        <taxon>Chordata</taxon>
        <taxon>Craniata</taxon>
        <taxon>Vertebrata</taxon>
        <taxon>Euteleostomi</taxon>
        <taxon>Actinopterygii</taxon>
        <taxon>Neopterygii</taxon>
        <taxon>Teleostei</taxon>
        <taxon>Ostariophysi</taxon>
        <taxon>Gonorynchiformes</taxon>
        <taxon>Chanidae</taxon>
        <taxon>Chanos</taxon>
    </lineage>
</organism>
<dbReference type="SUPFAM" id="SSF52540">
    <property type="entry name" value="P-loop containing nucleoside triphosphate hydrolases"/>
    <property type="match status" value="3"/>
</dbReference>
<evidence type="ECO:0000259" key="5">
    <source>
        <dbReference type="PROSITE" id="PS51720"/>
    </source>
</evidence>
<comment type="similarity">
    <text evidence="1">Belongs to the TRAFAC class TrmE-Era-EngA-EngB-Septin-like GTPase superfamily. AIG1/Toc34/Toc159-like paraseptin GTPase family. IAN subfamily.</text>
</comment>
<dbReference type="Gene3D" id="3.40.50.300">
    <property type="entry name" value="P-loop containing nucleotide triphosphate hydrolases"/>
    <property type="match status" value="3"/>
</dbReference>
<dbReference type="PANTHER" id="PTHR10903">
    <property type="entry name" value="GTPASE, IMAP FAMILY MEMBER-RELATED"/>
    <property type="match status" value="1"/>
</dbReference>
<name>A0A6J2WBL5_CHACN</name>
<dbReference type="GeneID" id="115821622"/>
<feature type="domain" description="AIG1-type G" evidence="5">
    <location>
        <begin position="273"/>
        <end position="472"/>
    </location>
</feature>
<feature type="domain" description="AIG1-type G" evidence="5">
    <location>
        <begin position="562"/>
        <end position="757"/>
    </location>
</feature>
<evidence type="ECO:0000256" key="4">
    <source>
        <dbReference type="SAM" id="MobiDB-lite"/>
    </source>
</evidence>
<evidence type="ECO:0000313" key="6">
    <source>
        <dbReference type="Proteomes" id="UP000504632"/>
    </source>
</evidence>
<dbReference type="AlphaFoldDB" id="A0A6J2WBL5"/>
<evidence type="ECO:0000256" key="1">
    <source>
        <dbReference type="ARBA" id="ARBA00008535"/>
    </source>
</evidence>
<evidence type="ECO:0000313" key="7">
    <source>
        <dbReference type="RefSeq" id="XP_030641287.1"/>
    </source>
</evidence>
<evidence type="ECO:0000256" key="2">
    <source>
        <dbReference type="ARBA" id="ARBA00022741"/>
    </source>
</evidence>
<dbReference type="OrthoDB" id="9982588at2759"/>
<dbReference type="Pfam" id="PF04548">
    <property type="entry name" value="AIG1"/>
    <property type="match status" value="3"/>
</dbReference>
<dbReference type="CDD" id="cd01852">
    <property type="entry name" value="AIG1"/>
    <property type="match status" value="2"/>
</dbReference>
<dbReference type="PROSITE" id="PS51720">
    <property type="entry name" value="G_AIG1"/>
    <property type="match status" value="3"/>
</dbReference>
<dbReference type="InterPro" id="IPR045058">
    <property type="entry name" value="GIMA/IAN/Toc"/>
</dbReference>
<evidence type="ECO:0000256" key="3">
    <source>
        <dbReference type="ARBA" id="ARBA00023134"/>
    </source>
</evidence>
<reference evidence="7" key="1">
    <citation type="submission" date="2025-08" db="UniProtKB">
        <authorList>
            <consortium name="RefSeq"/>
        </authorList>
    </citation>
    <scope>IDENTIFICATION</scope>
</reference>
<sequence length="757" mass="84807">MATDGVVSENDSSSSEFRIVLLGPNRAEKTSVGNTILGEEKFNLQTAAQCVKKEGEVGGRHVTVVDTPGWWSGHHTEYTLNQIKEEITLSGSLCAPGPHAFLLVLPIQTVYREKNRAEVEEHMRLLGEGVWNHTLVLFTKGDSLGERTIEQYIESKGRALQWLIKKCGNRYHVFNNMNRADDSQVTELMEKIEKMVAVNSGLHYEIEKKGLHERGEQNMGREEELPSDEGIDLTRKKEELDIMQTGKRTVTVDNDSPKSRRPDCIPDKNHSRFPDLRIVLLGSKEAGKTSAGNTILGEEVFNPGTTPQCVKKEGEVAGRHVTVVDTPGWSSYLRVKHTTDEDKQETSLSGSLCSPGPHAFLLIIPVKILYTKTQRAVVEEHMKLLGEGVWNHTLVLFTKGDSLRERTIEQYIESKGRALQWLIKKCGNRYHVFNNMNRADDSQVSELMEKIEKMVAVNSGLHYEIEKKGLHETVEQNVGREEELPPDEGIDLTGKKEELDIMQTGKRTVTVGNDSPKSRRPDCIPHMGGENTSMRYTTMSESQMSLDSTTSSGYGSENNSSCPEFRIVLLGFKEAGKTSAGNTILGKEEFNLGRTPQCVKREGEVAGRHVTVVDTPGWWSNLPVECTSLQDKRGIVLGGSLCPPGPHVFLLVVPVRLSYSEQKRAVLEEHLELLGDGVWKHILVLFSFGDWLEDVTIEKHIEAEATALQRLIEKCGNRYHVFNNMNRADDSQVTELMEKIEKMVAGNNGLHYKIENQ</sequence>
<protein>
    <submittedName>
        <fullName evidence="7">GTPase IMAP family member 8-like</fullName>
    </submittedName>
</protein>
<keyword evidence="3" id="KW-0342">GTP-binding</keyword>
<feature type="region of interest" description="Disordered" evidence="4">
    <location>
        <begin position="508"/>
        <end position="530"/>
    </location>
</feature>
<feature type="domain" description="AIG1-type G" evidence="5">
    <location>
        <begin position="14"/>
        <end position="213"/>
    </location>
</feature>
<accession>A0A6J2WBL5</accession>
<dbReference type="PANTHER" id="PTHR10903:SF107">
    <property type="entry name" value="GTPASE IMAP FAMILY MEMBER 4-LIKE-RELATED"/>
    <property type="match status" value="1"/>
</dbReference>